<dbReference type="PROSITE" id="PS51257">
    <property type="entry name" value="PROKAR_LIPOPROTEIN"/>
    <property type="match status" value="1"/>
</dbReference>
<dbReference type="PANTHER" id="PTHR34862:SF1">
    <property type="entry name" value="SPARK DOMAIN-CONTAINING PROTEIN"/>
    <property type="match status" value="1"/>
</dbReference>
<organism evidence="2 3">
    <name type="scientific">Paramarasmius palmivorus</name>
    <dbReference type="NCBI Taxonomy" id="297713"/>
    <lineage>
        <taxon>Eukaryota</taxon>
        <taxon>Fungi</taxon>
        <taxon>Dikarya</taxon>
        <taxon>Basidiomycota</taxon>
        <taxon>Agaricomycotina</taxon>
        <taxon>Agaricomycetes</taxon>
        <taxon>Agaricomycetidae</taxon>
        <taxon>Agaricales</taxon>
        <taxon>Marasmiineae</taxon>
        <taxon>Marasmiaceae</taxon>
        <taxon>Paramarasmius</taxon>
    </lineage>
</organism>
<protein>
    <submittedName>
        <fullName evidence="2">Uncharacterized protein</fullName>
    </submittedName>
</protein>
<dbReference type="PANTHER" id="PTHR34862">
    <property type="entry name" value="SPARK DOMAIN-CONTAINING PROTEIN"/>
    <property type="match status" value="1"/>
</dbReference>
<feature type="signal peptide" evidence="1">
    <location>
        <begin position="1"/>
        <end position="24"/>
    </location>
</feature>
<dbReference type="Proteomes" id="UP001383192">
    <property type="component" value="Unassembled WGS sequence"/>
</dbReference>
<reference evidence="2 3" key="1">
    <citation type="submission" date="2024-01" db="EMBL/GenBank/DDBJ databases">
        <title>A draft genome for a cacao thread blight-causing isolate of Paramarasmius palmivorus.</title>
        <authorList>
            <person name="Baruah I.K."/>
            <person name="Bukari Y."/>
            <person name="Amoako-Attah I."/>
            <person name="Meinhardt L.W."/>
            <person name="Bailey B.A."/>
            <person name="Cohen S.P."/>
        </authorList>
    </citation>
    <scope>NUCLEOTIDE SEQUENCE [LARGE SCALE GENOMIC DNA]</scope>
    <source>
        <strain evidence="2 3">GH-12</strain>
    </source>
</reference>
<comment type="caution">
    <text evidence="2">The sequence shown here is derived from an EMBL/GenBank/DDBJ whole genome shotgun (WGS) entry which is preliminary data.</text>
</comment>
<sequence>MLGRTKSVAFSAILIGASLVPVHSFTLSSSCQASLQGLLQSDEAACLNAPAILSSILGSQDDINIPRIMDSYLTSLCSSGSCTNENLAAVARNLTTGCNEDLAALDIDLSGDAQDQIVDLVQQIYPTVREIACLKDNTANQFCATQTLNSLEKLVGGLTFDDPSFLDIFADVQRLLQTGVQSLVCTGCTKEAFSIARSNFPALVSQVDDEVSGFCGASFTGALSMPLPSYQRVIDVAVFLFIDGSVSENITQTANPGVFAAQNQGNGASTVFRSAGMILLGVSGAFVLMA</sequence>
<feature type="chain" id="PRO_5043676369" evidence="1">
    <location>
        <begin position="25"/>
        <end position="290"/>
    </location>
</feature>
<accession>A0AAW0DMT5</accession>
<gene>
    <name evidence="2" type="ORF">VNI00_004032</name>
</gene>
<evidence type="ECO:0000313" key="3">
    <source>
        <dbReference type="Proteomes" id="UP001383192"/>
    </source>
</evidence>
<evidence type="ECO:0000256" key="1">
    <source>
        <dbReference type="SAM" id="SignalP"/>
    </source>
</evidence>
<evidence type="ECO:0000313" key="2">
    <source>
        <dbReference type="EMBL" id="KAK7053406.1"/>
    </source>
</evidence>
<proteinExistence type="predicted"/>
<dbReference type="AlphaFoldDB" id="A0AAW0DMT5"/>
<keyword evidence="1" id="KW-0732">Signal</keyword>
<name>A0AAW0DMT5_9AGAR</name>
<dbReference type="EMBL" id="JAYKXP010000010">
    <property type="protein sequence ID" value="KAK7053406.1"/>
    <property type="molecule type" value="Genomic_DNA"/>
</dbReference>
<keyword evidence="3" id="KW-1185">Reference proteome</keyword>